<feature type="compositionally biased region" description="Polar residues" evidence="1">
    <location>
        <begin position="176"/>
        <end position="190"/>
    </location>
</feature>
<sequence length="282" mass="31226">MPFTRSNQASRLSMDDDRYLSQQLSPQSRQMDLFSKPSDAMPGNWNYDSALDLFSLAPTDMDPVAFDFNDGLANADKDLFMDPFGTPSSINGFIMPIADEAVSPASDFSDDQSWSGLRQSLDLSIPEQTSSTTTETPKISTRGSSKSSTRWSSSPEIKPQESESPRAEKSTRKTRSLSQESSRSGDQQGRNAAKRAAHNIIEKRYRTNMNAKFLSLEKAISPASVHKQSSRVGAGSLKKSEILSNALAYIEAIQTENQSMHKELAVLKQGMLPMWRQKQSRG</sequence>
<feature type="domain" description="BHLH" evidence="2">
    <location>
        <begin position="193"/>
        <end position="253"/>
    </location>
</feature>
<reference evidence="3" key="2">
    <citation type="journal article" date="2023" name="IMA Fungus">
        <title>Comparative genomic study of the Penicillium genus elucidates a diverse pangenome and 15 lateral gene transfer events.</title>
        <authorList>
            <person name="Petersen C."/>
            <person name="Sorensen T."/>
            <person name="Nielsen M.R."/>
            <person name="Sondergaard T.E."/>
            <person name="Sorensen J.L."/>
            <person name="Fitzpatrick D.A."/>
            <person name="Frisvad J.C."/>
            <person name="Nielsen K.L."/>
        </authorList>
    </citation>
    <scope>NUCLEOTIDE SEQUENCE</scope>
    <source>
        <strain evidence="3">IBT 30069</strain>
    </source>
</reference>
<dbReference type="SMART" id="SM00353">
    <property type="entry name" value="HLH"/>
    <property type="match status" value="1"/>
</dbReference>
<feature type="compositionally biased region" description="Low complexity" evidence="1">
    <location>
        <begin position="124"/>
        <end position="154"/>
    </location>
</feature>
<dbReference type="Pfam" id="PF00010">
    <property type="entry name" value="HLH"/>
    <property type="match status" value="1"/>
</dbReference>
<feature type="compositionally biased region" description="Basic and acidic residues" evidence="1">
    <location>
        <begin position="158"/>
        <end position="171"/>
    </location>
</feature>
<proteinExistence type="predicted"/>
<dbReference type="AlphaFoldDB" id="A0A9W9KRM3"/>
<dbReference type="PROSITE" id="PS50888">
    <property type="entry name" value="BHLH"/>
    <property type="match status" value="1"/>
</dbReference>
<keyword evidence="4" id="KW-1185">Reference proteome</keyword>
<feature type="region of interest" description="Disordered" evidence="1">
    <location>
        <begin position="120"/>
        <end position="195"/>
    </location>
</feature>
<dbReference type="InterPro" id="IPR011598">
    <property type="entry name" value="bHLH_dom"/>
</dbReference>
<evidence type="ECO:0000256" key="1">
    <source>
        <dbReference type="SAM" id="MobiDB-lite"/>
    </source>
</evidence>
<evidence type="ECO:0000259" key="2">
    <source>
        <dbReference type="PROSITE" id="PS50888"/>
    </source>
</evidence>
<dbReference type="EMBL" id="JAPQKH010000001">
    <property type="protein sequence ID" value="KAJ5116837.1"/>
    <property type="molecule type" value="Genomic_DNA"/>
</dbReference>
<evidence type="ECO:0000313" key="3">
    <source>
        <dbReference type="EMBL" id="KAJ5116837.1"/>
    </source>
</evidence>
<dbReference type="Proteomes" id="UP001149165">
    <property type="component" value="Unassembled WGS sequence"/>
</dbReference>
<dbReference type="PANTHER" id="PTHR47336:SF4">
    <property type="entry name" value="BHLH TRANSCRIPTION FACTOR (EUROFUNG)"/>
    <property type="match status" value="1"/>
</dbReference>
<gene>
    <name evidence="3" type="ORF">N7456_001185</name>
</gene>
<reference evidence="3" key="1">
    <citation type="submission" date="2022-11" db="EMBL/GenBank/DDBJ databases">
        <authorList>
            <person name="Petersen C."/>
        </authorList>
    </citation>
    <scope>NUCLEOTIDE SEQUENCE</scope>
    <source>
        <strain evidence="3">IBT 30069</strain>
    </source>
</reference>
<dbReference type="InterPro" id="IPR052099">
    <property type="entry name" value="Regulatory_TF_Diverse"/>
</dbReference>
<dbReference type="PANTHER" id="PTHR47336">
    <property type="entry name" value="TRANSCRIPTION FACTOR HMS1-RELATED"/>
    <property type="match status" value="1"/>
</dbReference>
<evidence type="ECO:0000313" key="4">
    <source>
        <dbReference type="Proteomes" id="UP001149165"/>
    </source>
</evidence>
<comment type="caution">
    <text evidence="3">The sequence shown here is derived from an EMBL/GenBank/DDBJ whole genome shotgun (WGS) entry which is preliminary data.</text>
</comment>
<dbReference type="Gene3D" id="4.10.280.10">
    <property type="entry name" value="Helix-loop-helix DNA-binding domain"/>
    <property type="match status" value="1"/>
</dbReference>
<dbReference type="SUPFAM" id="SSF47459">
    <property type="entry name" value="HLH, helix-loop-helix DNA-binding domain"/>
    <property type="match status" value="1"/>
</dbReference>
<organism evidence="3 4">
    <name type="scientific">Penicillium angulare</name>
    <dbReference type="NCBI Taxonomy" id="116970"/>
    <lineage>
        <taxon>Eukaryota</taxon>
        <taxon>Fungi</taxon>
        <taxon>Dikarya</taxon>
        <taxon>Ascomycota</taxon>
        <taxon>Pezizomycotina</taxon>
        <taxon>Eurotiomycetes</taxon>
        <taxon>Eurotiomycetidae</taxon>
        <taxon>Eurotiales</taxon>
        <taxon>Aspergillaceae</taxon>
        <taxon>Penicillium</taxon>
    </lineage>
</organism>
<dbReference type="GO" id="GO:0046983">
    <property type="term" value="F:protein dimerization activity"/>
    <property type="evidence" value="ECO:0007669"/>
    <property type="project" value="InterPro"/>
</dbReference>
<dbReference type="OrthoDB" id="2133190at2759"/>
<dbReference type="InterPro" id="IPR036638">
    <property type="entry name" value="HLH_DNA-bd_sf"/>
</dbReference>
<protein>
    <recommendedName>
        <fullName evidence="2">BHLH domain-containing protein</fullName>
    </recommendedName>
</protein>
<name>A0A9W9KRM3_9EURO</name>
<accession>A0A9W9KRM3</accession>